<dbReference type="InterPro" id="IPR050639">
    <property type="entry name" value="SSR_resolvase"/>
</dbReference>
<dbReference type="Pfam" id="PF00239">
    <property type="entry name" value="Resolvase"/>
    <property type="match status" value="1"/>
</dbReference>
<dbReference type="CDD" id="cd00338">
    <property type="entry name" value="Ser_Recombinase"/>
    <property type="match status" value="1"/>
</dbReference>
<evidence type="ECO:0000313" key="6">
    <source>
        <dbReference type="Proteomes" id="UP000057389"/>
    </source>
</evidence>
<evidence type="ECO:0000256" key="3">
    <source>
        <dbReference type="SAM" id="Coils"/>
    </source>
</evidence>
<dbReference type="InterPro" id="IPR006119">
    <property type="entry name" value="Resolv_N"/>
</dbReference>
<keyword evidence="3" id="KW-0175">Coiled coil</keyword>
<reference evidence="5 6" key="1">
    <citation type="submission" date="2015-11" db="EMBL/GenBank/DDBJ databases">
        <title>Draft WGS of Vibrio toranzoniae.</title>
        <authorList>
            <person name="Lasa A."/>
            <person name="Romalde J.L."/>
        </authorList>
    </citation>
    <scope>NUCLEOTIDE SEQUENCE [LARGE SCALE GENOMIC DNA]</scope>
    <source>
        <strain evidence="5 6">Vb 10.8</strain>
    </source>
</reference>
<comment type="caution">
    <text evidence="5">The sequence shown here is derived from an EMBL/GenBank/DDBJ whole genome shotgun (WGS) entry which is preliminary data.</text>
</comment>
<keyword evidence="6" id="KW-1185">Reference proteome</keyword>
<dbReference type="GO" id="GO:0003677">
    <property type="term" value="F:DNA binding"/>
    <property type="evidence" value="ECO:0007669"/>
    <property type="project" value="UniProtKB-KW"/>
</dbReference>
<keyword evidence="1" id="KW-0238">DNA-binding</keyword>
<accession>A0A109D6Q9</accession>
<dbReference type="SMART" id="SM00857">
    <property type="entry name" value="Resolvase"/>
    <property type="match status" value="1"/>
</dbReference>
<dbReference type="EMBL" id="LMXU01000032">
    <property type="protein sequence ID" value="KWT99906.1"/>
    <property type="molecule type" value="Genomic_DNA"/>
</dbReference>
<dbReference type="InterPro" id="IPR025827">
    <property type="entry name" value="Zn_ribbon_recom_dom"/>
</dbReference>
<dbReference type="RefSeq" id="WP_060469418.1">
    <property type="nucleotide sequence ID" value="NZ_AP025515.1"/>
</dbReference>
<dbReference type="Gene3D" id="3.90.1750.20">
    <property type="entry name" value="Putative Large Serine Recombinase, Chain B, Domain 2"/>
    <property type="match status" value="1"/>
</dbReference>
<dbReference type="InterPro" id="IPR036162">
    <property type="entry name" value="Resolvase-like_N_sf"/>
</dbReference>
<evidence type="ECO:0000256" key="2">
    <source>
        <dbReference type="ARBA" id="ARBA00023172"/>
    </source>
</evidence>
<dbReference type="PANTHER" id="PTHR30461">
    <property type="entry name" value="DNA-INVERTASE FROM LAMBDOID PROPHAGE"/>
    <property type="match status" value="1"/>
</dbReference>
<name>A0A109D6Q9_9VIBR</name>
<dbReference type="InterPro" id="IPR038109">
    <property type="entry name" value="DNA_bind_recomb_sf"/>
</dbReference>
<organism evidence="5 6">
    <name type="scientific">Vibrio toranzoniae</name>
    <dbReference type="NCBI Taxonomy" id="1194427"/>
    <lineage>
        <taxon>Bacteria</taxon>
        <taxon>Pseudomonadati</taxon>
        <taxon>Pseudomonadota</taxon>
        <taxon>Gammaproteobacteria</taxon>
        <taxon>Vibrionales</taxon>
        <taxon>Vibrionaceae</taxon>
        <taxon>Vibrio</taxon>
    </lineage>
</organism>
<dbReference type="Pfam" id="PF07508">
    <property type="entry name" value="Recombinase"/>
    <property type="match status" value="1"/>
</dbReference>
<evidence type="ECO:0000313" key="5">
    <source>
        <dbReference type="EMBL" id="KWT99906.1"/>
    </source>
</evidence>
<dbReference type="GeneID" id="300180996"/>
<dbReference type="InterPro" id="IPR011109">
    <property type="entry name" value="DNA_bind_recombinase_dom"/>
</dbReference>
<dbReference type="Proteomes" id="UP000057389">
    <property type="component" value="Unassembled WGS sequence"/>
</dbReference>
<dbReference type="Gene3D" id="3.40.50.1390">
    <property type="entry name" value="Resolvase, N-terminal catalytic domain"/>
    <property type="match status" value="1"/>
</dbReference>
<feature type="domain" description="Recombinase" evidence="4">
    <location>
        <begin position="192"/>
        <end position="311"/>
    </location>
</feature>
<evidence type="ECO:0000256" key="1">
    <source>
        <dbReference type="ARBA" id="ARBA00023125"/>
    </source>
</evidence>
<dbReference type="Pfam" id="PF13408">
    <property type="entry name" value="Zn_ribbon_recom"/>
    <property type="match status" value="1"/>
</dbReference>
<dbReference type="GO" id="GO:0000150">
    <property type="term" value="F:DNA strand exchange activity"/>
    <property type="evidence" value="ECO:0007669"/>
    <property type="project" value="InterPro"/>
</dbReference>
<feature type="coiled-coil region" evidence="3">
    <location>
        <begin position="387"/>
        <end position="414"/>
    </location>
</feature>
<protein>
    <submittedName>
        <fullName evidence="5">Recombinase</fullName>
    </submittedName>
</protein>
<dbReference type="PANTHER" id="PTHR30461:SF2">
    <property type="entry name" value="SERINE RECOMBINASE PINE-RELATED"/>
    <property type="match status" value="1"/>
</dbReference>
<dbReference type="SUPFAM" id="SSF53041">
    <property type="entry name" value="Resolvase-like"/>
    <property type="match status" value="1"/>
</dbReference>
<dbReference type="PROSITE" id="PS51737">
    <property type="entry name" value="RECOMBINASE_DNA_BIND"/>
    <property type="match status" value="1"/>
</dbReference>
<dbReference type="AlphaFoldDB" id="A0A109D6Q9"/>
<dbReference type="OrthoDB" id="9786476at2"/>
<gene>
    <name evidence="5" type="ORF">APQ14_16230</name>
</gene>
<evidence type="ECO:0000259" key="4">
    <source>
        <dbReference type="PROSITE" id="PS51737"/>
    </source>
</evidence>
<proteinExistence type="predicted"/>
<keyword evidence="2" id="KW-0233">DNA recombination</keyword>
<sequence>MIHPKEQLDAYIYSRVSKDVQVQGDGIRRQIDGAIRFVESKNKENLQNGLPTYAIADEFITDRGLSAYKGFNTAANGGLGAFLEAARKGDIKRGSLLVVEAVDRISRMPADESRKTFSLFKEYGIDVAIVKFGIIIKHSESTTLENDLLITAAIHLAHMESQQKSNRINDYFENKRMKEKEGGEKRTSICPSWMKLSEDKRSFELIPDRERVMKRIINMKLDGLGCHRIASTLNSEGVPYFNGKTWSTEIVRKYCKMIQLYGAFQRVKHVRTDAGTKKQPWGDIEQNYYPAIIDEQTFLRLKKSFKRSGGRQTGAFSNLFSKLLFCPQCGSSMSYYKPNRGRKKVRCRKQIDNQGCTQRALNYEEIETRLVKALAGLDYAKINDSSFTDLSAELSSLEANIAELNENVEVVTKQLMENTNPRLYSILTDKLTKLDDEIHSEKAKFDELSILHRNYDTTIINSLKLDNNEDRERYNNFVKQFVKYIICTDEEQGGSLRVVFKADAIGELPFSFSDEKNDKAVSEVFTANRSISDTQAVRSINLDKSSGMYLPLLKEITDVKQPNDLSDSRELIRYMHAVRMAVKRNPSKWKEIAEQAKLRY</sequence>